<evidence type="ECO:0000313" key="13">
    <source>
        <dbReference type="EMBL" id="CEF68846.1"/>
    </source>
</evidence>
<feature type="transmembrane region" description="Helical" evidence="12">
    <location>
        <begin position="138"/>
        <end position="161"/>
    </location>
</feature>
<evidence type="ECO:0000256" key="4">
    <source>
        <dbReference type="ARBA" id="ARBA00022475"/>
    </source>
</evidence>
<feature type="region of interest" description="Disordered" evidence="11">
    <location>
        <begin position="702"/>
        <end position="722"/>
    </location>
</feature>
<feature type="transmembrane region" description="Helical" evidence="12">
    <location>
        <begin position="668"/>
        <end position="689"/>
    </location>
</feature>
<dbReference type="OMA" id="CHLAVAN"/>
<keyword evidence="10" id="KW-0407">Ion channel</keyword>
<dbReference type="AlphaFoldDB" id="A0A090LGB7"/>
<keyword evidence="7 12" id="KW-1133">Transmembrane helix</keyword>
<dbReference type="PANTHER" id="PTHR21522:SF43">
    <property type="entry name" value="OTOPETRIN-2"/>
    <property type="match status" value="1"/>
</dbReference>
<evidence type="ECO:0000256" key="10">
    <source>
        <dbReference type="ARBA" id="ARBA00023303"/>
    </source>
</evidence>
<evidence type="ECO:0000256" key="6">
    <source>
        <dbReference type="ARBA" id="ARBA00022781"/>
    </source>
</evidence>
<evidence type="ECO:0000313" key="14">
    <source>
        <dbReference type="Proteomes" id="UP000035682"/>
    </source>
</evidence>
<evidence type="ECO:0000313" key="16">
    <source>
        <dbReference type="WormBase" id="SRAE_2000350100"/>
    </source>
</evidence>
<evidence type="ECO:0000256" key="11">
    <source>
        <dbReference type="SAM" id="MobiDB-lite"/>
    </source>
</evidence>
<keyword evidence="8" id="KW-0406">Ion transport</keyword>
<feature type="transmembrane region" description="Helical" evidence="12">
    <location>
        <begin position="205"/>
        <end position="228"/>
    </location>
</feature>
<dbReference type="WormBase" id="SRAE_2000350100">
    <property type="protein sequence ID" value="SRP07297"/>
    <property type="gene ID" value="WBGene00263723"/>
</dbReference>
<reference evidence="15" key="2">
    <citation type="submission" date="2020-12" db="UniProtKB">
        <authorList>
            <consortium name="WormBaseParasite"/>
        </authorList>
    </citation>
    <scope>IDENTIFICATION</scope>
</reference>
<keyword evidence="4" id="KW-1003">Cell membrane</keyword>
<keyword evidence="6" id="KW-0375">Hydrogen ion transport</keyword>
<feature type="transmembrane region" description="Helical" evidence="12">
    <location>
        <begin position="411"/>
        <end position="439"/>
    </location>
</feature>
<feature type="transmembrane region" description="Helical" evidence="12">
    <location>
        <begin position="592"/>
        <end position="611"/>
    </location>
</feature>
<evidence type="ECO:0000256" key="1">
    <source>
        <dbReference type="ARBA" id="ARBA00004651"/>
    </source>
</evidence>
<feature type="transmembrane region" description="Helical" evidence="12">
    <location>
        <begin position="103"/>
        <end position="126"/>
    </location>
</feature>
<gene>
    <name evidence="13 15 16" type="ORF">SRAE_2000350100</name>
</gene>
<dbReference type="STRING" id="34506.A0A090LGB7"/>
<keyword evidence="3" id="KW-0813">Transport</keyword>
<dbReference type="EMBL" id="LN609529">
    <property type="protein sequence ID" value="CEF68846.1"/>
    <property type="molecule type" value="Genomic_DNA"/>
</dbReference>
<dbReference type="GO" id="GO:0005886">
    <property type="term" value="C:plasma membrane"/>
    <property type="evidence" value="ECO:0007669"/>
    <property type="project" value="UniProtKB-SubCell"/>
</dbReference>
<name>A0A090LGB7_STRRB</name>
<dbReference type="WBParaSite" id="SRAE_2000350100.1">
    <property type="protein sequence ID" value="SRAE_2000350100.1"/>
    <property type="gene ID" value="WBGene00263723"/>
</dbReference>
<evidence type="ECO:0000256" key="3">
    <source>
        <dbReference type="ARBA" id="ARBA00022448"/>
    </source>
</evidence>
<dbReference type="OrthoDB" id="6429739at2759"/>
<evidence type="ECO:0000313" key="15">
    <source>
        <dbReference type="WBParaSite" id="SRAE_2000350100.1"/>
    </source>
</evidence>
<dbReference type="Pfam" id="PF03189">
    <property type="entry name" value="Otopetrin"/>
    <property type="match status" value="1"/>
</dbReference>
<dbReference type="GeneID" id="36381216"/>
<comment type="similarity">
    <text evidence="2">Belongs to the otopetrin family.</text>
</comment>
<evidence type="ECO:0000256" key="2">
    <source>
        <dbReference type="ARBA" id="ARBA00006513"/>
    </source>
</evidence>
<evidence type="ECO:0000256" key="7">
    <source>
        <dbReference type="ARBA" id="ARBA00022989"/>
    </source>
</evidence>
<keyword evidence="5 12" id="KW-0812">Transmembrane</keyword>
<feature type="transmembrane region" description="Helical" evidence="12">
    <location>
        <begin position="631"/>
        <end position="648"/>
    </location>
</feature>
<organism evidence="13">
    <name type="scientific">Strongyloides ratti</name>
    <name type="common">Parasitic roundworm</name>
    <dbReference type="NCBI Taxonomy" id="34506"/>
    <lineage>
        <taxon>Eukaryota</taxon>
        <taxon>Metazoa</taxon>
        <taxon>Ecdysozoa</taxon>
        <taxon>Nematoda</taxon>
        <taxon>Chromadorea</taxon>
        <taxon>Rhabditida</taxon>
        <taxon>Tylenchina</taxon>
        <taxon>Panagrolaimomorpha</taxon>
        <taxon>Strongyloidoidea</taxon>
        <taxon>Strongyloididae</taxon>
        <taxon>Strongyloides</taxon>
    </lineage>
</organism>
<evidence type="ECO:0000256" key="12">
    <source>
        <dbReference type="SAM" id="Phobius"/>
    </source>
</evidence>
<feature type="transmembrane region" description="Helical" evidence="12">
    <location>
        <begin position="551"/>
        <end position="572"/>
    </location>
</feature>
<dbReference type="PANTHER" id="PTHR21522">
    <property type="entry name" value="PROTON CHANNEL OTOP"/>
    <property type="match status" value="1"/>
</dbReference>
<protein>
    <submittedName>
        <fullName evidence="13 15">Otopetrin family-containing protein</fullName>
    </submittedName>
</protein>
<evidence type="ECO:0000256" key="8">
    <source>
        <dbReference type="ARBA" id="ARBA00023065"/>
    </source>
</evidence>
<dbReference type="Proteomes" id="UP000035682">
    <property type="component" value="Unplaced"/>
</dbReference>
<comment type="subcellular location">
    <subcellularLocation>
        <location evidence="1">Cell membrane</location>
        <topology evidence="1">Multi-pass membrane protein</topology>
    </subcellularLocation>
</comment>
<dbReference type="RefSeq" id="XP_024508046.1">
    <property type="nucleotide sequence ID" value="XM_024654701.1"/>
</dbReference>
<evidence type="ECO:0000256" key="5">
    <source>
        <dbReference type="ARBA" id="ARBA00022692"/>
    </source>
</evidence>
<evidence type="ECO:0000256" key="9">
    <source>
        <dbReference type="ARBA" id="ARBA00023136"/>
    </source>
</evidence>
<dbReference type="InterPro" id="IPR004878">
    <property type="entry name" value="Otopetrin"/>
</dbReference>
<feature type="transmembrane region" description="Helical" evidence="12">
    <location>
        <begin position="509"/>
        <end position="530"/>
    </location>
</feature>
<sequence length="722" mass="81861">MVSIPESLSESEMTNVNLNLSLPKRHKRSSIIIDEQIDFEGTTEITTISNDDIVPSSPLSVTSVNFNENVVTLADNIEKQSKLSSSMTTIFFGKENFMENNDAIAYISRMFSGIYCLALIIFAFAFEITHLQVETYWITPDIFGTCIYSTAILILIFIDFFVIYPEYYNYIIINCISKIFKLSSKIQQKLTLNKASHNGEGCGSFYLRLGAIFFGTLSVVFFGIEIYMCSLDNECTKIEMANAILAMIFIFLQTHYIFCNSKVSYGSTGKLQWIIKIGIMHLLAVNLWTWWKFVLAKQSSSSTASTLKNVIYQGKNSHLMLLDSTNISKQTIPFDFSTTSKYGLIDSSSSSNSIEDDYNEYINFQDRNIISSNVRIVKEAPITQAIVNITGNQNGKKNWLFDQHTTAHYDIFYDVITILITCVVEYSVIGAAIMFVTWLEFEHLESHSEHSLENDGTFRKKRKSHIKIDCSNSFAGLFFGIIFFSACLITIGIYYLYYSLGNAIEATKIFRITDLCLISVITLMTIYGLYSMRKLQYSFHGKTLAGIIDDILLIVGLLGELIYCCLAFLLISTTNDKEIADIGGLRYRNIMIATYLIRIIQSLVQVLYLFIASRLKMKSTESKMLKPGKQMMTFMLLANVALFIYGTLEGMKSMITTSVLFNIGAFKSIMYAVSPLVVFFRFHSSVIFAELWKHCYSAKVHNHGSTTRHNSSRRVSYAHDAL</sequence>
<proteinExistence type="inferred from homology"/>
<accession>A0A090LGB7</accession>
<keyword evidence="9 12" id="KW-0472">Membrane</keyword>
<dbReference type="GO" id="GO:0015252">
    <property type="term" value="F:proton channel activity"/>
    <property type="evidence" value="ECO:0007669"/>
    <property type="project" value="InterPro"/>
</dbReference>
<feature type="transmembrane region" description="Helical" evidence="12">
    <location>
        <begin position="470"/>
        <end position="497"/>
    </location>
</feature>
<feature type="transmembrane region" description="Helical" evidence="12">
    <location>
        <begin position="240"/>
        <end position="259"/>
    </location>
</feature>
<reference evidence="13 14" key="1">
    <citation type="submission" date="2014-09" db="EMBL/GenBank/DDBJ databases">
        <authorList>
            <person name="Martin A.A."/>
        </authorList>
    </citation>
    <scope>NUCLEOTIDE SEQUENCE</scope>
    <source>
        <strain evidence="14">ED321</strain>
        <strain evidence="13">ED321 Heterogonic</strain>
    </source>
</reference>
<feature type="transmembrane region" description="Helical" evidence="12">
    <location>
        <begin position="271"/>
        <end position="291"/>
    </location>
</feature>
<keyword evidence="14" id="KW-1185">Reference proteome</keyword>
<dbReference type="CTD" id="36381216"/>